<evidence type="ECO:0000313" key="1">
    <source>
        <dbReference type="EMBL" id="JAD92370.1"/>
    </source>
</evidence>
<accession>A0A0A9E385</accession>
<protein>
    <submittedName>
        <fullName evidence="1">Uncharacterized protein</fullName>
    </submittedName>
</protein>
<reference evidence="1" key="2">
    <citation type="journal article" date="2015" name="Data Brief">
        <title>Shoot transcriptome of the giant reed, Arundo donax.</title>
        <authorList>
            <person name="Barrero R.A."/>
            <person name="Guerrero F.D."/>
            <person name="Moolhuijzen P."/>
            <person name="Goolsby J.A."/>
            <person name="Tidwell J."/>
            <person name="Bellgard S.E."/>
            <person name="Bellgard M.I."/>
        </authorList>
    </citation>
    <scope>NUCLEOTIDE SEQUENCE</scope>
    <source>
        <tissue evidence="1">Shoot tissue taken approximately 20 cm above the soil surface</tissue>
    </source>
</reference>
<dbReference type="EMBL" id="GBRH01205525">
    <property type="protein sequence ID" value="JAD92370.1"/>
    <property type="molecule type" value="Transcribed_RNA"/>
</dbReference>
<proteinExistence type="predicted"/>
<sequence>MRLTRKKQTIFSNAALCSPDTVRWHSNFEKYDNTDGMMIYMLTKMRTLGRN</sequence>
<reference evidence="1" key="1">
    <citation type="submission" date="2014-09" db="EMBL/GenBank/DDBJ databases">
        <authorList>
            <person name="Magalhaes I.L.F."/>
            <person name="Oliveira U."/>
            <person name="Santos F.R."/>
            <person name="Vidigal T.H.D.A."/>
            <person name="Brescovit A.D."/>
            <person name="Santos A.J."/>
        </authorList>
    </citation>
    <scope>NUCLEOTIDE SEQUENCE</scope>
    <source>
        <tissue evidence="1">Shoot tissue taken approximately 20 cm above the soil surface</tissue>
    </source>
</reference>
<dbReference type="AlphaFoldDB" id="A0A0A9E385"/>
<organism evidence="1">
    <name type="scientific">Arundo donax</name>
    <name type="common">Giant reed</name>
    <name type="synonym">Donax arundinaceus</name>
    <dbReference type="NCBI Taxonomy" id="35708"/>
    <lineage>
        <taxon>Eukaryota</taxon>
        <taxon>Viridiplantae</taxon>
        <taxon>Streptophyta</taxon>
        <taxon>Embryophyta</taxon>
        <taxon>Tracheophyta</taxon>
        <taxon>Spermatophyta</taxon>
        <taxon>Magnoliopsida</taxon>
        <taxon>Liliopsida</taxon>
        <taxon>Poales</taxon>
        <taxon>Poaceae</taxon>
        <taxon>PACMAD clade</taxon>
        <taxon>Arundinoideae</taxon>
        <taxon>Arundineae</taxon>
        <taxon>Arundo</taxon>
    </lineage>
</organism>
<name>A0A0A9E385_ARUDO</name>